<dbReference type="Pfam" id="PF00646">
    <property type="entry name" value="F-box"/>
    <property type="match status" value="1"/>
</dbReference>
<dbReference type="Proteomes" id="UP000799438">
    <property type="component" value="Unassembled WGS sequence"/>
</dbReference>
<feature type="domain" description="F-box" evidence="1">
    <location>
        <begin position="5"/>
        <end position="33"/>
    </location>
</feature>
<evidence type="ECO:0000313" key="3">
    <source>
        <dbReference type="Proteomes" id="UP000799438"/>
    </source>
</evidence>
<dbReference type="EMBL" id="ML995474">
    <property type="protein sequence ID" value="KAF2147598.1"/>
    <property type="molecule type" value="Genomic_DNA"/>
</dbReference>
<dbReference type="CDD" id="cd09917">
    <property type="entry name" value="F-box_SF"/>
    <property type="match status" value="1"/>
</dbReference>
<organism evidence="2 3">
    <name type="scientific">Aplosporella prunicola CBS 121167</name>
    <dbReference type="NCBI Taxonomy" id="1176127"/>
    <lineage>
        <taxon>Eukaryota</taxon>
        <taxon>Fungi</taxon>
        <taxon>Dikarya</taxon>
        <taxon>Ascomycota</taxon>
        <taxon>Pezizomycotina</taxon>
        <taxon>Dothideomycetes</taxon>
        <taxon>Dothideomycetes incertae sedis</taxon>
        <taxon>Botryosphaeriales</taxon>
        <taxon>Aplosporellaceae</taxon>
        <taxon>Aplosporella</taxon>
    </lineage>
</organism>
<dbReference type="AlphaFoldDB" id="A0A6A6BUU4"/>
<evidence type="ECO:0000259" key="1">
    <source>
        <dbReference type="Pfam" id="PF00646"/>
    </source>
</evidence>
<gene>
    <name evidence="2" type="ORF">K452DRAFT_354938</name>
</gene>
<dbReference type="InterPro" id="IPR001810">
    <property type="entry name" value="F-box_dom"/>
</dbReference>
<sequence length="359" mass="40776">MADIKLPEDIVFIVATGLDFADLCNFRLVCRDMEQKTEKAFHQRPRKFAIRINKEDLSRLLELSKSRLANAVHRITLVRLGQLELIRDACEVDRVALGSLLTEALNGLPGLNCIRFQDEFWDPTHDYKNSFRPCDPRVSLPGWTFKLLTNALAKEQAHSGAPGAQHRVVPGIFMEPGRAFQHSPSRANLRCGIVLNQSVLISAIPQLETLKMKLRASNMNDARFGSMILNNLASENPPQTLRTLSLQGLQTTQTSLERLLTKYEHTIRNVAFNRMWLYEGKWREVLKMIQERFSLDTFKFTNNRGGYYRLLEYGWGTELASHAVLVPPMEDNGMFLAEVVGSMGLKKALEMLTKVIGDM</sequence>
<proteinExistence type="predicted"/>
<name>A0A6A6BUU4_9PEZI</name>
<evidence type="ECO:0000313" key="2">
    <source>
        <dbReference type="EMBL" id="KAF2147598.1"/>
    </source>
</evidence>
<keyword evidence="3" id="KW-1185">Reference proteome</keyword>
<dbReference type="RefSeq" id="XP_033403306.1">
    <property type="nucleotide sequence ID" value="XM_033545923.1"/>
</dbReference>
<reference evidence="2" key="1">
    <citation type="journal article" date="2020" name="Stud. Mycol.">
        <title>101 Dothideomycetes genomes: a test case for predicting lifestyles and emergence of pathogens.</title>
        <authorList>
            <person name="Haridas S."/>
            <person name="Albert R."/>
            <person name="Binder M."/>
            <person name="Bloem J."/>
            <person name="Labutti K."/>
            <person name="Salamov A."/>
            <person name="Andreopoulos B."/>
            <person name="Baker S."/>
            <person name="Barry K."/>
            <person name="Bills G."/>
            <person name="Bluhm B."/>
            <person name="Cannon C."/>
            <person name="Castanera R."/>
            <person name="Culley D."/>
            <person name="Daum C."/>
            <person name="Ezra D."/>
            <person name="Gonzalez J."/>
            <person name="Henrissat B."/>
            <person name="Kuo A."/>
            <person name="Liang C."/>
            <person name="Lipzen A."/>
            <person name="Lutzoni F."/>
            <person name="Magnuson J."/>
            <person name="Mondo S."/>
            <person name="Nolan M."/>
            <person name="Ohm R."/>
            <person name="Pangilinan J."/>
            <person name="Park H.-J."/>
            <person name="Ramirez L."/>
            <person name="Alfaro M."/>
            <person name="Sun H."/>
            <person name="Tritt A."/>
            <person name="Yoshinaga Y."/>
            <person name="Zwiers L.-H."/>
            <person name="Turgeon B."/>
            <person name="Goodwin S."/>
            <person name="Spatafora J."/>
            <person name="Crous P."/>
            <person name="Grigoriev I."/>
        </authorList>
    </citation>
    <scope>NUCLEOTIDE SEQUENCE</scope>
    <source>
        <strain evidence="2">CBS 121167</strain>
    </source>
</reference>
<accession>A0A6A6BUU4</accession>
<protein>
    <recommendedName>
        <fullName evidence="1">F-box domain-containing protein</fullName>
    </recommendedName>
</protein>
<dbReference type="GeneID" id="54303429"/>